<dbReference type="EMBL" id="BKCJ011134284">
    <property type="protein sequence ID" value="GFC91879.1"/>
    <property type="molecule type" value="Genomic_DNA"/>
</dbReference>
<sequence>AEVRMRTEYNIKEKRRLKSVVNDQTKLLKVREKEIGDLRTQLLVKEAETAEAIRLRVEAS</sequence>
<proteinExistence type="predicted"/>
<gene>
    <name evidence="1" type="ORF">Tci_863849</name>
</gene>
<protein>
    <submittedName>
        <fullName evidence="1">Uncharacterized protein</fullName>
    </submittedName>
</protein>
<reference evidence="1" key="1">
    <citation type="journal article" date="2019" name="Sci. Rep.">
        <title>Draft genome of Tanacetum cinerariifolium, the natural source of mosquito coil.</title>
        <authorList>
            <person name="Yamashiro T."/>
            <person name="Shiraishi A."/>
            <person name="Satake H."/>
            <person name="Nakayama K."/>
        </authorList>
    </citation>
    <scope>NUCLEOTIDE SEQUENCE</scope>
</reference>
<feature type="non-terminal residue" evidence="1">
    <location>
        <position position="1"/>
    </location>
</feature>
<dbReference type="AlphaFoldDB" id="A0A699S337"/>
<comment type="caution">
    <text evidence="1">The sequence shown here is derived from an EMBL/GenBank/DDBJ whole genome shotgun (WGS) entry which is preliminary data.</text>
</comment>
<accession>A0A699S337</accession>
<organism evidence="1">
    <name type="scientific">Tanacetum cinerariifolium</name>
    <name type="common">Dalmatian daisy</name>
    <name type="synonym">Chrysanthemum cinerariifolium</name>
    <dbReference type="NCBI Taxonomy" id="118510"/>
    <lineage>
        <taxon>Eukaryota</taxon>
        <taxon>Viridiplantae</taxon>
        <taxon>Streptophyta</taxon>
        <taxon>Embryophyta</taxon>
        <taxon>Tracheophyta</taxon>
        <taxon>Spermatophyta</taxon>
        <taxon>Magnoliopsida</taxon>
        <taxon>eudicotyledons</taxon>
        <taxon>Gunneridae</taxon>
        <taxon>Pentapetalae</taxon>
        <taxon>asterids</taxon>
        <taxon>campanulids</taxon>
        <taxon>Asterales</taxon>
        <taxon>Asteraceae</taxon>
        <taxon>Asteroideae</taxon>
        <taxon>Anthemideae</taxon>
        <taxon>Anthemidinae</taxon>
        <taxon>Tanacetum</taxon>
    </lineage>
</organism>
<evidence type="ECO:0000313" key="1">
    <source>
        <dbReference type="EMBL" id="GFC91879.1"/>
    </source>
</evidence>
<name>A0A699S337_TANCI</name>